<proteinExistence type="predicted"/>
<reference evidence="1" key="1">
    <citation type="submission" date="2021-06" db="EMBL/GenBank/DDBJ databases">
        <authorList>
            <person name="Kallberg Y."/>
            <person name="Tangrot J."/>
            <person name="Rosling A."/>
        </authorList>
    </citation>
    <scope>NUCLEOTIDE SEQUENCE</scope>
    <source>
        <strain evidence="1">AU212A</strain>
    </source>
</reference>
<dbReference type="EMBL" id="CAJVPM010018586">
    <property type="protein sequence ID" value="CAG8625679.1"/>
    <property type="molecule type" value="Genomic_DNA"/>
</dbReference>
<comment type="caution">
    <text evidence="1">The sequence shown here is derived from an EMBL/GenBank/DDBJ whole genome shotgun (WGS) entry which is preliminary data.</text>
</comment>
<keyword evidence="2" id="KW-1185">Reference proteome</keyword>
<dbReference type="Proteomes" id="UP000789860">
    <property type="component" value="Unassembled WGS sequence"/>
</dbReference>
<evidence type="ECO:0000313" key="1">
    <source>
        <dbReference type="EMBL" id="CAG8625679.1"/>
    </source>
</evidence>
<feature type="non-terminal residue" evidence="1">
    <location>
        <position position="1"/>
    </location>
</feature>
<accession>A0ACA9N3J5</accession>
<organism evidence="1 2">
    <name type="scientific">Scutellospora calospora</name>
    <dbReference type="NCBI Taxonomy" id="85575"/>
    <lineage>
        <taxon>Eukaryota</taxon>
        <taxon>Fungi</taxon>
        <taxon>Fungi incertae sedis</taxon>
        <taxon>Mucoromycota</taxon>
        <taxon>Glomeromycotina</taxon>
        <taxon>Glomeromycetes</taxon>
        <taxon>Diversisporales</taxon>
        <taxon>Gigasporaceae</taxon>
        <taxon>Scutellospora</taxon>
    </lineage>
</organism>
<protein>
    <submittedName>
        <fullName evidence="1">10631_t:CDS:1</fullName>
    </submittedName>
</protein>
<gene>
    <name evidence="1" type="ORF">SCALOS_LOCUS7797</name>
</gene>
<name>A0ACA9N3J5_9GLOM</name>
<evidence type="ECO:0000313" key="2">
    <source>
        <dbReference type="Proteomes" id="UP000789860"/>
    </source>
</evidence>
<sequence length="66" mass="7807">LRQSPQQSYLSEYEKKKLKQELNDKQISIKCLIKNNDGNNDFLFKKINDLENKIKEYENSNVGTPM</sequence>
<feature type="non-terminal residue" evidence="1">
    <location>
        <position position="66"/>
    </location>
</feature>